<evidence type="ECO:0000259" key="3">
    <source>
        <dbReference type="Pfam" id="PF12250"/>
    </source>
</evidence>
<proteinExistence type="predicted"/>
<keyword evidence="2" id="KW-1133">Transmembrane helix</keyword>
<feature type="transmembrane region" description="Helical" evidence="2">
    <location>
        <begin position="278"/>
        <end position="297"/>
    </location>
</feature>
<feature type="transmembrane region" description="Helical" evidence="2">
    <location>
        <begin position="309"/>
        <end position="328"/>
    </location>
</feature>
<feature type="transmembrane region" description="Helical" evidence="2">
    <location>
        <begin position="382"/>
        <end position="401"/>
    </location>
</feature>
<protein>
    <submittedName>
        <fullName evidence="4">Arabinofuranosyltransferase</fullName>
    </submittedName>
</protein>
<feature type="transmembrane region" description="Helical" evidence="2">
    <location>
        <begin position="78"/>
        <end position="97"/>
    </location>
</feature>
<accession>A0ABW0ZLY3</accession>
<gene>
    <name evidence="4" type="ORF">ACFPZN_01575</name>
</gene>
<comment type="caution">
    <text evidence="4">The sequence shown here is derived from an EMBL/GenBank/DDBJ whole genome shotgun (WGS) entry which is preliminary data.</text>
</comment>
<dbReference type="Pfam" id="PF12250">
    <property type="entry name" value="AftA_N"/>
    <property type="match status" value="1"/>
</dbReference>
<dbReference type="InterPro" id="IPR020963">
    <property type="entry name" value="ArabinofuranosylTrfase_AftA_N"/>
</dbReference>
<feature type="domain" description="Arabinofuranosyltransferase AftA N-terminal" evidence="3">
    <location>
        <begin position="47"/>
        <end position="462"/>
    </location>
</feature>
<feature type="transmembrane region" description="Helical" evidence="2">
    <location>
        <begin position="240"/>
        <end position="258"/>
    </location>
</feature>
<evidence type="ECO:0000313" key="5">
    <source>
        <dbReference type="Proteomes" id="UP001596074"/>
    </source>
</evidence>
<reference evidence="5" key="1">
    <citation type="journal article" date="2019" name="Int. J. Syst. Evol. Microbiol.">
        <title>The Global Catalogue of Microorganisms (GCM) 10K type strain sequencing project: providing services to taxonomists for standard genome sequencing and annotation.</title>
        <authorList>
            <consortium name="The Broad Institute Genomics Platform"/>
            <consortium name="The Broad Institute Genome Sequencing Center for Infectious Disease"/>
            <person name="Wu L."/>
            <person name="Ma J."/>
        </authorList>
    </citation>
    <scope>NUCLEOTIDE SEQUENCE [LARGE SCALE GENOMIC DNA]</scope>
    <source>
        <strain evidence="5">KCTC 42087</strain>
    </source>
</reference>
<feature type="transmembrane region" description="Helical" evidence="2">
    <location>
        <begin position="47"/>
        <end position="66"/>
    </location>
</feature>
<keyword evidence="2" id="KW-0472">Membrane</keyword>
<feature type="transmembrane region" description="Helical" evidence="2">
    <location>
        <begin position="421"/>
        <end position="438"/>
    </location>
</feature>
<feature type="transmembrane region" description="Helical" evidence="2">
    <location>
        <begin position="450"/>
        <end position="472"/>
    </location>
</feature>
<feature type="compositionally biased region" description="Basic and acidic residues" evidence="1">
    <location>
        <begin position="493"/>
        <end position="503"/>
    </location>
</feature>
<organism evidence="4 5">
    <name type="scientific">Actinomadura rugatobispora</name>
    <dbReference type="NCBI Taxonomy" id="1994"/>
    <lineage>
        <taxon>Bacteria</taxon>
        <taxon>Bacillati</taxon>
        <taxon>Actinomycetota</taxon>
        <taxon>Actinomycetes</taxon>
        <taxon>Streptosporangiales</taxon>
        <taxon>Thermomonosporaceae</taxon>
        <taxon>Actinomadura</taxon>
    </lineage>
</organism>
<sequence>MPHDAVRPVRGSAPAPVPGAARGDGASVRWPRRTPPRAVRAFRRPEVAAVVSWAVLLPVAMSLPSWARADPFTPRGTILPLALMGMLAAGGLAACALTRGRWRPLRDPLAGAAAGALAAWVALMLRTMLHGTPFGFAGLAGDMGRLTALATRYSATAASADGIVADVPGEYPPLYPWLIGRTAALADVPAWRLLGEAEVLTVSAAVLVSFLLWRRLVGAPVALAVAAAGLAVFADPRKAYEVIALFVFVPWVLAAIGTPPRGRWHWLPAGLLGGLLVLTYQGYLLWASLGLVALAALTWRAAEDRRACLLHLVKLTLVAAAVSAWYLVPYAWTLARDGGQLVADLYRAPAIDENPFPFTAMTPPGVLEAIGLAGLLWYRRTAWWAAPLLCLVAGTYAYRVIGMVRFAVTGHTGLFYHSTRMVGLALIVAGVLTIVRAGPGLARRLAGRPAAPAGFAATALAVLIAWTGAVYWQAWKPDPGAARTSPGGYAARAHTEPLPDGRRPRYAPARPEVPWFPVTPIRNAVASVLGPGAAPRTLSYDERLFSYLPWPGYTTADRTSASSLVRWDERRAALARLAAVTDPAAFSRAAARTAFGRIDLFVLRTEGGSWTWGDIRFAPRQFDPAAFAVIPGLPENTVVAIRRPGR</sequence>
<evidence type="ECO:0000313" key="4">
    <source>
        <dbReference type="EMBL" id="MFC5744296.1"/>
    </source>
</evidence>
<name>A0ABW0ZLY3_9ACTN</name>
<dbReference type="EMBL" id="JBHSON010000002">
    <property type="protein sequence ID" value="MFC5744296.1"/>
    <property type="molecule type" value="Genomic_DNA"/>
</dbReference>
<dbReference type="SUPFAM" id="SSF56837">
    <property type="entry name" value="Colicin"/>
    <property type="match status" value="1"/>
</dbReference>
<keyword evidence="2" id="KW-0812">Transmembrane</keyword>
<feature type="region of interest" description="Disordered" evidence="1">
    <location>
        <begin position="1"/>
        <end position="30"/>
    </location>
</feature>
<feature type="transmembrane region" description="Helical" evidence="2">
    <location>
        <begin position="109"/>
        <end position="129"/>
    </location>
</feature>
<dbReference type="Proteomes" id="UP001596074">
    <property type="component" value="Unassembled WGS sequence"/>
</dbReference>
<evidence type="ECO:0000256" key="1">
    <source>
        <dbReference type="SAM" id="MobiDB-lite"/>
    </source>
</evidence>
<keyword evidence="5" id="KW-1185">Reference proteome</keyword>
<dbReference type="RefSeq" id="WP_378279337.1">
    <property type="nucleotide sequence ID" value="NZ_JBHSON010000002.1"/>
</dbReference>
<feature type="transmembrane region" description="Helical" evidence="2">
    <location>
        <begin position="212"/>
        <end position="233"/>
    </location>
</feature>
<evidence type="ECO:0000256" key="2">
    <source>
        <dbReference type="SAM" id="Phobius"/>
    </source>
</evidence>
<feature type="region of interest" description="Disordered" evidence="1">
    <location>
        <begin position="483"/>
        <end position="506"/>
    </location>
</feature>